<evidence type="ECO:0000313" key="3">
    <source>
        <dbReference type="EMBL" id="MBP1473326.1"/>
    </source>
</evidence>
<sequence>MEHADARWLEWSLPALAWVGGSLDAVSYLALGHVFTANMTGNTVLLTMAMGSADFARALRSLLAVVGFALGVAAGTGMLRGQGTGWSVRVNRVLWLETLLLGAVVLVFARARPDALPTPWVRGVIVLLGAVMGMQSAAMRKVHLAGVWTTFITGTLTEMVAGLVERTPPKGLPRVRVQATVFATYGLAALVTAWLQQRWPPWTAALPWFVLLGVAACGARHMRRADRSKARSRTARGRLRRTRRS</sequence>
<evidence type="ECO:0000256" key="2">
    <source>
        <dbReference type="SAM" id="Phobius"/>
    </source>
</evidence>
<keyword evidence="4" id="KW-1185">Reference proteome</keyword>
<feature type="region of interest" description="Disordered" evidence="1">
    <location>
        <begin position="223"/>
        <end position="245"/>
    </location>
</feature>
<keyword evidence="2" id="KW-1133">Transmembrane helix</keyword>
<dbReference type="Pfam" id="PF06912">
    <property type="entry name" value="DUF1275"/>
    <property type="match status" value="1"/>
</dbReference>
<dbReference type="Proteomes" id="UP000823790">
    <property type="component" value="Unassembled WGS sequence"/>
</dbReference>
<reference evidence="3 4" key="1">
    <citation type="submission" date="2021-04" db="EMBL/GenBank/DDBJ databases">
        <authorList>
            <person name="Huq M.A."/>
        </authorList>
    </citation>
    <scope>NUCLEOTIDE SEQUENCE [LARGE SCALE GENOMIC DNA]</scope>
    <source>
        <strain evidence="3 4">MAH-13</strain>
    </source>
</reference>
<feature type="transmembrane region" description="Helical" evidence="2">
    <location>
        <begin position="58"/>
        <end position="78"/>
    </location>
</feature>
<protein>
    <submittedName>
        <fullName evidence="3">DUF1275 domain-containing protein</fullName>
    </submittedName>
</protein>
<evidence type="ECO:0000256" key="1">
    <source>
        <dbReference type="SAM" id="MobiDB-lite"/>
    </source>
</evidence>
<feature type="transmembrane region" description="Helical" evidence="2">
    <location>
        <begin position="90"/>
        <end position="108"/>
    </location>
</feature>
<organism evidence="3 4">
    <name type="scientific">Frateuria flava</name>
    <dbReference type="NCBI Taxonomy" id="2821489"/>
    <lineage>
        <taxon>Bacteria</taxon>
        <taxon>Pseudomonadati</taxon>
        <taxon>Pseudomonadota</taxon>
        <taxon>Gammaproteobacteria</taxon>
        <taxon>Lysobacterales</taxon>
        <taxon>Rhodanobacteraceae</taxon>
        <taxon>Frateuria</taxon>
    </lineage>
</organism>
<gene>
    <name evidence="3" type="ORF">J7I44_03390</name>
</gene>
<comment type="caution">
    <text evidence="3">The sequence shown here is derived from an EMBL/GenBank/DDBJ whole genome shotgun (WGS) entry which is preliminary data.</text>
</comment>
<dbReference type="PANTHER" id="PTHR37314">
    <property type="entry name" value="SLR0142 PROTEIN"/>
    <property type="match status" value="1"/>
</dbReference>
<feature type="transmembrane region" description="Helical" evidence="2">
    <location>
        <begin position="15"/>
        <end position="37"/>
    </location>
</feature>
<dbReference type="EMBL" id="JAGJRS010000007">
    <property type="protein sequence ID" value="MBP1473326.1"/>
    <property type="molecule type" value="Genomic_DNA"/>
</dbReference>
<dbReference type="InterPro" id="IPR010699">
    <property type="entry name" value="DUF1275"/>
</dbReference>
<feature type="transmembrane region" description="Helical" evidence="2">
    <location>
        <begin position="176"/>
        <end position="195"/>
    </location>
</feature>
<dbReference type="RefSeq" id="WP_209615764.1">
    <property type="nucleotide sequence ID" value="NZ_JAGJRS010000007.1"/>
</dbReference>
<dbReference type="PANTHER" id="PTHR37314:SF4">
    <property type="entry name" value="UPF0700 TRANSMEMBRANE PROTEIN YOAK"/>
    <property type="match status" value="1"/>
</dbReference>
<feature type="transmembrane region" description="Helical" evidence="2">
    <location>
        <begin position="145"/>
        <end position="164"/>
    </location>
</feature>
<evidence type="ECO:0000313" key="4">
    <source>
        <dbReference type="Proteomes" id="UP000823790"/>
    </source>
</evidence>
<feature type="transmembrane region" description="Helical" evidence="2">
    <location>
        <begin position="201"/>
        <end position="219"/>
    </location>
</feature>
<keyword evidence="2" id="KW-0812">Transmembrane</keyword>
<keyword evidence="2" id="KW-0472">Membrane</keyword>
<accession>A0ABS4DJU2</accession>
<proteinExistence type="predicted"/>
<name>A0ABS4DJU2_9GAMM</name>
<feature type="transmembrane region" description="Helical" evidence="2">
    <location>
        <begin position="120"/>
        <end position="139"/>
    </location>
</feature>